<dbReference type="AlphaFoldDB" id="A0A1I4QTB7"/>
<dbReference type="RefSeq" id="WP_091934635.1">
    <property type="nucleotide sequence ID" value="NZ_FOUJ01000002.1"/>
</dbReference>
<keyword evidence="1" id="KW-0802">TPR repeat</keyword>
<name>A0A1I4QTB7_9EURY</name>
<gene>
    <name evidence="2" type="ORF">SAMN04488696_1187</name>
</gene>
<dbReference type="SUPFAM" id="SSF48439">
    <property type="entry name" value="Protein prenylyltransferase"/>
    <property type="match status" value="1"/>
</dbReference>
<accession>A0A1I4QTB7</accession>
<evidence type="ECO:0000313" key="2">
    <source>
        <dbReference type="EMBL" id="SFM43269.1"/>
    </source>
</evidence>
<dbReference type="InterPro" id="IPR019734">
    <property type="entry name" value="TPR_rpt"/>
</dbReference>
<dbReference type="Gene3D" id="1.25.40.10">
    <property type="entry name" value="Tetratricopeptide repeat domain"/>
    <property type="match status" value="1"/>
</dbReference>
<keyword evidence="3" id="KW-1185">Reference proteome</keyword>
<dbReference type="OrthoDB" id="115601at2157"/>
<protein>
    <submittedName>
        <fullName evidence="2">Uncharacterized protein</fullName>
    </submittedName>
</protein>
<feature type="repeat" description="TPR" evidence="1">
    <location>
        <begin position="98"/>
        <end position="131"/>
    </location>
</feature>
<dbReference type="PROSITE" id="PS50005">
    <property type="entry name" value="TPR"/>
    <property type="match status" value="1"/>
</dbReference>
<sequence length="240" mass="27274">MDDNTEPNMKAALTENLRNLKETFRDTPSMEYLLQIVATYHGLEQTERGIGFAEAFLMQIEDEKERLLQTSMVFEMVEMNEDALTYLSEASEKFPEDAQVRNHHGMLLNKLTRFEDALSIYDELLESTPGSLESLAGKLIALVGMGMQGDILKLYKTSIAITPSSVQDWHFKGVIDGILKDYFEHEKGSSVTEGQVEKLSKSFDSIEHIIDGLGPEVRQYYMMGNFAGKEIYHEVIENKE</sequence>
<organism evidence="2 3">
    <name type="scientific">Methanolobus profundi</name>
    <dbReference type="NCBI Taxonomy" id="487685"/>
    <lineage>
        <taxon>Archaea</taxon>
        <taxon>Methanobacteriati</taxon>
        <taxon>Methanobacteriota</taxon>
        <taxon>Stenosarchaea group</taxon>
        <taxon>Methanomicrobia</taxon>
        <taxon>Methanosarcinales</taxon>
        <taxon>Methanosarcinaceae</taxon>
        <taxon>Methanolobus</taxon>
    </lineage>
</organism>
<dbReference type="STRING" id="487685.SAMN04488696_1187"/>
<proteinExistence type="predicted"/>
<reference evidence="3" key="1">
    <citation type="submission" date="2016-10" db="EMBL/GenBank/DDBJ databases">
        <authorList>
            <person name="Varghese N."/>
            <person name="Submissions S."/>
        </authorList>
    </citation>
    <scope>NUCLEOTIDE SEQUENCE [LARGE SCALE GENOMIC DNA]</scope>
    <source>
        <strain evidence="3">Mob M</strain>
    </source>
</reference>
<dbReference type="Proteomes" id="UP000198535">
    <property type="component" value="Unassembled WGS sequence"/>
</dbReference>
<dbReference type="EMBL" id="FOUJ01000002">
    <property type="protein sequence ID" value="SFM43269.1"/>
    <property type="molecule type" value="Genomic_DNA"/>
</dbReference>
<evidence type="ECO:0000313" key="3">
    <source>
        <dbReference type="Proteomes" id="UP000198535"/>
    </source>
</evidence>
<evidence type="ECO:0000256" key="1">
    <source>
        <dbReference type="PROSITE-ProRule" id="PRU00339"/>
    </source>
</evidence>
<dbReference type="InterPro" id="IPR011990">
    <property type="entry name" value="TPR-like_helical_dom_sf"/>
</dbReference>